<dbReference type="PANTHER" id="PTHR24421:SF10">
    <property type="entry name" value="NITRATE_NITRITE SENSOR PROTEIN NARQ"/>
    <property type="match status" value="1"/>
</dbReference>
<keyword evidence="10" id="KW-1133">Transmembrane helix</keyword>
<keyword evidence="13" id="KW-1185">Reference proteome</keyword>
<dbReference type="RefSeq" id="WP_345711863.1">
    <property type="nucleotide sequence ID" value="NZ_BAABIL010000203.1"/>
</dbReference>
<feature type="transmembrane region" description="Helical" evidence="10">
    <location>
        <begin position="20"/>
        <end position="40"/>
    </location>
</feature>
<evidence type="ECO:0000256" key="6">
    <source>
        <dbReference type="ARBA" id="ARBA00022777"/>
    </source>
</evidence>
<evidence type="ECO:0000256" key="3">
    <source>
        <dbReference type="ARBA" id="ARBA00022553"/>
    </source>
</evidence>
<dbReference type="InterPro" id="IPR050482">
    <property type="entry name" value="Sensor_HK_TwoCompSys"/>
</dbReference>
<evidence type="ECO:0000256" key="7">
    <source>
        <dbReference type="ARBA" id="ARBA00022840"/>
    </source>
</evidence>
<gene>
    <name evidence="12" type="ORF">GCM10023225_15390</name>
</gene>
<dbReference type="Gene3D" id="3.30.565.10">
    <property type="entry name" value="Histidine kinase-like ATPase, C-terminal domain"/>
    <property type="match status" value="1"/>
</dbReference>
<comment type="caution">
    <text evidence="12">The sequence shown here is derived from an EMBL/GenBank/DDBJ whole genome shotgun (WGS) entry which is preliminary data.</text>
</comment>
<dbReference type="InterPro" id="IPR036890">
    <property type="entry name" value="HATPase_C_sf"/>
</dbReference>
<evidence type="ECO:0000256" key="9">
    <source>
        <dbReference type="SAM" id="Coils"/>
    </source>
</evidence>
<dbReference type="PANTHER" id="PTHR24421">
    <property type="entry name" value="NITRATE/NITRITE SENSOR PROTEIN NARX-RELATED"/>
    <property type="match status" value="1"/>
</dbReference>
<feature type="transmembrane region" description="Helical" evidence="10">
    <location>
        <begin position="110"/>
        <end position="130"/>
    </location>
</feature>
<evidence type="ECO:0000256" key="4">
    <source>
        <dbReference type="ARBA" id="ARBA00022679"/>
    </source>
</evidence>
<keyword evidence="5" id="KW-0547">Nucleotide-binding</keyword>
<keyword evidence="9" id="KW-0175">Coiled coil</keyword>
<dbReference type="Pfam" id="PF02518">
    <property type="entry name" value="HATPase_c"/>
    <property type="match status" value="1"/>
</dbReference>
<organism evidence="12 13">
    <name type="scientific">Kineococcus glutinatus</name>
    <dbReference type="NCBI Taxonomy" id="1070872"/>
    <lineage>
        <taxon>Bacteria</taxon>
        <taxon>Bacillati</taxon>
        <taxon>Actinomycetota</taxon>
        <taxon>Actinomycetes</taxon>
        <taxon>Kineosporiales</taxon>
        <taxon>Kineosporiaceae</taxon>
        <taxon>Kineococcus</taxon>
    </lineage>
</organism>
<feature type="coiled-coil region" evidence="9">
    <location>
        <begin position="341"/>
        <end position="373"/>
    </location>
</feature>
<feature type="transmembrane region" description="Helical" evidence="10">
    <location>
        <begin position="218"/>
        <end position="237"/>
    </location>
</feature>
<comment type="catalytic activity">
    <reaction evidence="1">
        <text>ATP + protein L-histidine = ADP + protein N-phospho-L-histidine.</text>
        <dbReference type="EC" id="2.7.13.3"/>
    </reaction>
</comment>
<evidence type="ECO:0000259" key="11">
    <source>
        <dbReference type="SMART" id="SM00387"/>
    </source>
</evidence>
<dbReference type="Pfam" id="PF07730">
    <property type="entry name" value="HisKA_3"/>
    <property type="match status" value="1"/>
</dbReference>
<keyword evidence="10" id="KW-0812">Transmembrane</keyword>
<keyword evidence="8" id="KW-0902">Two-component regulatory system</keyword>
<feature type="domain" description="Histidine kinase/HSP90-like ATPase" evidence="11">
    <location>
        <begin position="473"/>
        <end position="568"/>
    </location>
</feature>
<dbReference type="SUPFAM" id="SSF55874">
    <property type="entry name" value="ATPase domain of HSP90 chaperone/DNA topoisomerase II/histidine kinase"/>
    <property type="match status" value="1"/>
</dbReference>
<evidence type="ECO:0000256" key="2">
    <source>
        <dbReference type="ARBA" id="ARBA00012438"/>
    </source>
</evidence>
<keyword evidence="4" id="KW-0808">Transferase</keyword>
<sequence length="570" mass="58973">MHRLHSAAAALGRWRRHVLAVDAALAAPVVLACAVLDAAAHDGSYRPHTLVVSLGLTVPLAWRRAAPVVSAAVIATFALYQVWGLYTALVSDVAVLLSVYALAAFAPRWAALAGLTLAVGGASLAGWAFFGPDGGGDPYQALTAGVVMTVLALTGGTLGWARRQRAEPLRRLGRRPAPDRGEVDSLVAALTAWPRAHPFAVDAAGAGLLALVTTLPTLGTSLTGTALGLALVVPLAWRRTATAPAAAVTAAAALAQLALSAEFLAADVAVLFTVYALAAHAPRWARRGGLVLALLGAPAAALRYWSSTGAANTAAATAFMAVLVVAAHALGVVRRARDQHVEQLAERARLLELERANEARLAATTERQRIAREMHDVVAHSLSVIIAQADGGRYAARSDPAAAVAALDTIAGTGRQALTDMRALLGVLRQQPGSELLPQPDADRLPELVESVRRSGLDVRLDATGTPRPLPAGTGLAAYRIVQESLTNVLKHSGPASRAVVAVRWDPDRLRLEVTDDGRGAAALTSDRGPGQGIVGMRERAALHGGTLRAGPLDGGGFGVSAELPYPRGS</sequence>
<evidence type="ECO:0000313" key="13">
    <source>
        <dbReference type="Proteomes" id="UP001501195"/>
    </source>
</evidence>
<dbReference type="EC" id="2.7.13.3" evidence="2"/>
<dbReference type="InterPro" id="IPR055558">
    <property type="entry name" value="DUF7134"/>
</dbReference>
<keyword evidence="3" id="KW-0597">Phosphoprotein</keyword>
<dbReference type="EMBL" id="BAABIL010000203">
    <property type="protein sequence ID" value="GAA4975214.1"/>
    <property type="molecule type" value="Genomic_DNA"/>
</dbReference>
<evidence type="ECO:0000256" key="5">
    <source>
        <dbReference type="ARBA" id="ARBA00022741"/>
    </source>
</evidence>
<evidence type="ECO:0000256" key="10">
    <source>
        <dbReference type="SAM" id="Phobius"/>
    </source>
</evidence>
<feature type="transmembrane region" description="Helical" evidence="10">
    <location>
        <begin position="257"/>
        <end position="277"/>
    </location>
</feature>
<dbReference type="CDD" id="cd16917">
    <property type="entry name" value="HATPase_UhpB-NarQ-NarX-like"/>
    <property type="match status" value="1"/>
</dbReference>
<name>A0ABP9HPZ2_9ACTN</name>
<keyword evidence="7" id="KW-0067">ATP-binding</keyword>
<evidence type="ECO:0000313" key="12">
    <source>
        <dbReference type="EMBL" id="GAA4975214.1"/>
    </source>
</evidence>
<accession>A0ABP9HPZ2</accession>
<evidence type="ECO:0000256" key="1">
    <source>
        <dbReference type="ARBA" id="ARBA00000085"/>
    </source>
</evidence>
<feature type="transmembrane region" description="Helical" evidence="10">
    <location>
        <begin position="312"/>
        <end position="333"/>
    </location>
</feature>
<keyword evidence="10" id="KW-0472">Membrane</keyword>
<feature type="transmembrane region" description="Helical" evidence="10">
    <location>
        <begin position="142"/>
        <end position="161"/>
    </location>
</feature>
<proteinExistence type="predicted"/>
<feature type="transmembrane region" description="Helical" evidence="10">
    <location>
        <begin position="289"/>
        <end position="306"/>
    </location>
</feature>
<dbReference type="Gene3D" id="1.20.5.1930">
    <property type="match status" value="1"/>
</dbReference>
<dbReference type="Proteomes" id="UP001501195">
    <property type="component" value="Unassembled WGS sequence"/>
</dbReference>
<dbReference type="PROSITE" id="PS51257">
    <property type="entry name" value="PROKAR_LIPOPROTEIN"/>
    <property type="match status" value="1"/>
</dbReference>
<protein>
    <recommendedName>
        <fullName evidence="2">histidine kinase</fullName>
        <ecNumber evidence="2">2.7.13.3</ecNumber>
    </recommendedName>
</protein>
<keyword evidence="6" id="KW-0418">Kinase</keyword>
<dbReference type="SMART" id="SM00387">
    <property type="entry name" value="HATPase_c"/>
    <property type="match status" value="1"/>
</dbReference>
<dbReference type="InterPro" id="IPR003594">
    <property type="entry name" value="HATPase_dom"/>
</dbReference>
<evidence type="ECO:0000256" key="8">
    <source>
        <dbReference type="ARBA" id="ARBA00023012"/>
    </source>
</evidence>
<dbReference type="InterPro" id="IPR011712">
    <property type="entry name" value="Sig_transdc_His_kin_sub3_dim/P"/>
</dbReference>
<reference evidence="13" key="1">
    <citation type="journal article" date="2019" name="Int. J. Syst. Evol. Microbiol.">
        <title>The Global Catalogue of Microorganisms (GCM) 10K type strain sequencing project: providing services to taxonomists for standard genome sequencing and annotation.</title>
        <authorList>
            <consortium name="The Broad Institute Genomics Platform"/>
            <consortium name="The Broad Institute Genome Sequencing Center for Infectious Disease"/>
            <person name="Wu L."/>
            <person name="Ma J."/>
        </authorList>
    </citation>
    <scope>NUCLEOTIDE SEQUENCE [LARGE SCALE GENOMIC DNA]</scope>
    <source>
        <strain evidence="13">JCM 18126</strain>
    </source>
</reference>
<feature type="transmembrane region" description="Helical" evidence="10">
    <location>
        <begin position="86"/>
        <end position="103"/>
    </location>
</feature>
<dbReference type="Pfam" id="PF23539">
    <property type="entry name" value="DUF7134"/>
    <property type="match status" value="2"/>
</dbReference>